<evidence type="ECO:0000259" key="1">
    <source>
        <dbReference type="Pfam" id="PF13456"/>
    </source>
</evidence>
<dbReference type="PANTHER" id="PTHR47723">
    <property type="entry name" value="OS05G0353850 PROTEIN"/>
    <property type="match status" value="1"/>
</dbReference>
<dbReference type="GO" id="GO:0003676">
    <property type="term" value="F:nucleic acid binding"/>
    <property type="evidence" value="ECO:0007669"/>
    <property type="project" value="InterPro"/>
</dbReference>
<sequence length="120" mass="13829">MSVIIRDEHKKALLTSWRAVFDGRSAKEVEVNACKKGLMLAREWERKKAILESDCLTLITSLNMDGSQKSALWYLVQEVKEIGSELAEVIFRSAKRERNRVAHELAWFGKRSCHTVMHVQ</sequence>
<dbReference type="InterPro" id="IPR044730">
    <property type="entry name" value="RNase_H-like_dom_plant"/>
</dbReference>
<keyword evidence="3" id="KW-1185">Reference proteome</keyword>
<evidence type="ECO:0000313" key="2">
    <source>
        <dbReference type="EMBL" id="GJN12754.1"/>
    </source>
</evidence>
<feature type="domain" description="RNase H type-1" evidence="1">
    <location>
        <begin position="3"/>
        <end position="106"/>
    </location>
</feature>
<dbReference type="Proteomes" id="UP001054889">
    <property type="component" value="Unassembled WGS sequence"/>
</dbReference>
<dbReference type="GO" id="GO:0004523">
    <property type="term" value="F:RNA-DNA hybrid ribonuclease activity"/>
    <property type="evidence" value="ECO:0007669"/>
    <property type="project" value="InterPro"/>
</dbReference>
<reference evidence="2" key="1">
    <citation type="journal article" date="2018" name="DNA Res.">
        <title>Multiple hybrid de novo genome assembly of finger millet, an orphan allotetraploid crop.</title>
        <authorList>
            <person name="Hatakeyama M."/>
            <person name="Aluri S."/>
            <person name="Balachadran M.T."/>
            <person name="Sivarajan S.R."/>
            <person name="Patrignani A."/>
            <person name="Gruter S."/>
            <person name="Poveda L."/>
            <person name="Shimizu-Inatsugi R."/>
            <person name="Baeten J."/>
            <person name="Francoijs K.J."/>
            <person name="Nataraja K.N."/>
            <person name="Reddy Y.A.N."/>
            <person name="Phadnis S."/>
            <person name="Ravikumar R.L."/>
            <person name="Schlapbach R."/>
            <person name="Sreeman S.M."/>
            <person name="Shimizu K.K."/>
        </authorList>
    </citation>
    <scope>NUCLEOTIDE SEQUENCE</scope>
</reference>
<dbReference type="InterPro" id="IPR002156">
    <property type="entry name" value="RNaseH_domain"/>
</dbReference>
<dbReference type="EMBL" id="BQKI01000024">
    <property type="protein sequence ID" value="GJN12754.1"/>
    <property type="molecule type" value="Genomic_DNA"/>
</dbReference>
<evidence type="ECO:0000313" key="3">
    <source>
        <dbReference type="Proteomes" id="UP001054889"/>
    </source>
</evidence>
<dbReference type="InterPro" id="IPR053151">
    <property type="entry name" value="RNase_H-like"/>
</dbReference>
<gene>
    <name evidence="2" type="primary">ga31061</name>
    <name evidence="2" type="ORF">PR202_ga31061</name>
</gene>
<dbReference type="PANTHER" id="PTHR47723:SF24">
    <property type="entry name" value="RNASE H TYPE-1 DOMAIN-CONTAINING PROTEIN"/>
    <property type="match status" value="1"/>
</dbReference>
<comment type="caution">
    <text evidence="2">The sequence shown here is derived from an EMBL/GenBank/DDBJ whole genome shotgun (WGS) entry which is preliminary data.</text>
</comment>
<dbReference type="AlphaFoldDB" id="A0AAV5DR03"/>
<dbReference type="InterPro" id="IPR012337">
    <property type="entry name" value="RNaseH-like_sf"/>
</dbReference>
<dbReference type="Gene3D" id="3.30.420.10">
    <property type="entry name" value="Ribonuclease H-like superfamily/Ribonuclease H"/>
    <property type="match status" value="1"/>
</dbReference>
<reference evidence="2" key="2">
    <citation type="submission" date="2021-12" db="EMBL/GenBank/DDBJ databases">
        <title>Resequencing data analysis of finger millet.</title>
        <authorList>
            <person name="Hatakeyama M."/>
            <person name="Aluri S."/>
            <person name="Balachadran M.T."/>
            <person name="Sivarajan S.R."/>
            <person name="Poveda L."/>
            <person name="Shimizu-Inatsugi R."/>
            <person name="Schlapbach R."/>
            <person name="Sreeman S.M."/>
            <person name="Shimizu K.K."/>
        </authorList>
    </citation>
    <scope>NUCLEOTIDE SEQUENCE</scope>
</reference>
<dbReference type="Pfam" id="PF13456">
    <property type="entry name" value="RVT_3"/>
    <property type="match status" value="1"/>
</dbReference>
<dbReference type="SUPFAM" id="SSF53098">
    <property type="entry name" value="Ribonuclease H-like"/>
    <property type="match status" value="1"/>
</dbReference>
<organism evidence="2 3">
    <name type="scientific">Eleusine coracana subsp. coracana</name>
    <dbReference type="NCBI Taxonomy" id="191504"/>
    <lineage>
        <taxon>Eukaryota</taxon>
        <taxon>Viridiplantae</taxon>
        <taxon>Streptophyta</taxon>
        <taxon>Embryophyta</taxon>
        <taxon>Tracheophyta</taxon>
        <taxon>Spermatophyta</taxon>
        <taxon>Magnoliopsida</taxon>
        <taxon>Liliopsida</taxon>
        <taxon>Poales</taxon>
        <taxon>Poaceae</taxon>
        <taxon>PACMAD clade</taxon>
        <taxon>Chloridoideae</taxon>
        <taxon>Cynodonteae</taxon>
        <taxon>Eleusininae</taxon>
        <taxon>Eleusine</taxon>
    </lineage>
</organism>
<name>A0AAV5DR03_ELECO</name>
<proteinExistence type="predicted"/>
<accession>A0AAV5DR03</accession>
<dbReference type="InterPro" id="IPR036397">
    <property type="entry name" value="RNaseH_sf"/>
</dbReference>
<protein>
    <recommendedName>
        <fullName evidence="1">RNase H type-1 domain-containing protein</fullName>
    </recommendedName>
</protein>
<dbReference type="CDD" id="cd06222">
    <property type="entry name" value="RNase_H_like"/>
    <property type="match status" value="1"/>
</dbReference>